<dbReference type="GO" id="GO:0043709">
    <property type="term" value="P:cell adhesion involved in single-species biofilm formation"/>
    <property type="evidence" value="ECO:0007669"/>
    <property type="project" value="TreeGrafter"/>
</dbReference>
<dbReference type="PANTHER" id="PTHR45138:SF9">
    <property type="entry name" value="DIGUANYLATE CYCLASE DGCM-RELATED"/>
    <property type="match status" value="1"/>
</dbReference>
<feature type="domain" description="GGDEF" evidence="2">
    <location>
        <begin position="253"/>
        <end position="384"/>
    </location>
</feature>
<evidence type="ECO:0000259" key="2">
    <source>
        <dbReference type="PROSITE" id="PS50887"/>
    </source>
</evidence>
<feature type="transmembrane region" description="Helical" evidence="1">
    <location>
        <begin position="99"/>
        <end position="119"/>
    </location>
</feature>
<evidence type="ECO:0000313" key="4">
    <source>
        <dbReference type="Proteomes" id="UP000886841"/>
    </source>
</evidence>
<reference evidence="3" key="1">
    <citation type="submission" date="2020-10" db="EMBL/GenBank/DDBJ databases">
        <authorList>
            <person name="Gilroy R."/>
        </authorList>
    </citation>
    <scope>NUCLEOTIDE SEQUENCE</scope>
    <source>
        <strain evidence="3">ChiSxjej1B13-7041</strain>
    </source>
</reference>
<dbReference type="FunFam" id="3.30.70.270:FF:000001">
    <property type="entry name" value="Diguanylate cyclase domain protein"/>
    <property type="match status" value="1"/>
</dbReference>
<dbReference type="NCBIfam" id="TIGR00254">
    <property type="entry name" value="GGDEF"/>
    <property type="match status" value="1"/>
</dbReference>
<dbReference type="GO" id="GO:1902201">
    <property type="term" value="P:negative regulation of bacterial-type flagellum-dependent cell motility"/>
    <property type="evidence" value="ECO:0007669"/>
    <property type="project" value="TreeGrafter"/>
</dbReference>
<dbReference type="PANTHER" id="PTHR45138">
    <property type="entry name" value="REGULATORY COMPONENTS OF SENSORY TRANSDUCTION SYSTEM"/>
    <property type="match status" value="1"/>
</dbReference>
<dbReference type="GO" id="GO:0005886">
    <property type="term" value="C:plasma membrane"/>
    <property type="evidence" value="ECO:0007669"/>
    <property type="project" value="TreeGrafter"/>
</dbReference>
<feature type="transmembrane region" description="Helical" evidence="1">
    <location>
        <begin position="148"/>
        <end position="166"/>
    </location>
</feature>
<dbReference type="Gene3D" id="3.30.70.270">
    <property type="match status" value="1"/>
</dbReference>
<evidence type="ECO:0000256" key="1">
    <source>
        <dbReference type="SAM" id="Phobius"/>
    </source>
</evidence>
<dbReference type="InterPro" id="IPR000160">
    <property type="entry name" value="GGDEF_dom"/>
</dbReference>
<dbReference type="EMBL" id="DVHU01000052">
    <property type="protein sequence ID" value="HIR92853.1"/>
    <property type="molecule type" value="Genomic_DNA"/>
</dbReference>
<keyword evidence="1" id="KW-1133">Transmembrane helix</keyword>
<organism evidence="3 4">
    <name type="scientific">Candidatus Egerieimonas intestinavium</name>
    <dbReference type="NCBI Taxonomy" id="2840777"/>
    <lineage>
        <taxon>Bacteria</taxon>
        <taxon>Bacillati</taxon>
        <taxon>Bacillota</taxon>
        <taxon>Clostridia</taxon>
        <taxon>Lachnospirales</taxon>
        <taxon>Lachnospiraceae</taxon>
        <taxon>Lachnospiraceae incertae sedis</taxon>
        <taxon>Candidatus Egerieimonas</taxon>
    </lineage>
</organism>
<dbReference type="GO" id="GO:0052621">
    <property type="term" value="F:diguanylate cyclase activity"/>
    <property type="evidence" value="ECO:0007669"/>
    <property type="project" value="TreeGrafter"/>
</dbReference>
<sequence length="394" mass="45337">MRFWTDQFAMTPDQELLFQQQIRKTTGKYFWAAALFVLLFQIYNIAYTLHYTGFQLGSRASRVYMVLYICMLSFCLISLVLGFLWSFVRKSSDLRLLRLYSAFSFFLLLWSVCITLYDQRVSDNISIYITSSMYIAGLIYLRPGISVPIFIFCEAVLMGGFLWMHLEGIKDTYGFCVNSIGLTIVALFISLYRWSSLRRDFLNHQEIQQKSKIITEQNEKLDFIANHDALTGLWNRNYLNQWTAEFFSAKEQKTAAVFILDIDHFKQYNDTFGHMAGDECLRQVARSLNAMDGNVFRFGGEEFLYILPCEDPDQASRLGESLCRRIESLQIPAAKPGAYLTISVGYSMGSMENDAAFQRLLREADDALYHAKSSGRNRSVKYDVSLLTPETSAP</sequence>
<dbReference type="SMART" id="SM00267">
    <property type="entry name" value="GGDEF"/>
    <property type="match status" value="1"/>
</dbReference>
<feature type="transmembrane region" description="Helical" evidence="1">
    <location>
        <begin position="172"/>
        <end position="192"/>
    </location>
</feature>
<dbReference type="InterPro" id="IPR043128">
    <property type="entry name" value="Rev_trsase/Diguanyl_cyclase"/>
</dbReference>
<name>A0A9D1EIW2_9FIRM</name>
<comment type="caution">
    <text evidence="3">The sequence shown here is derived from an EMBL/GenBank/DDBJ whole genome shotgun (WGS) entry which is preliminary data.</text>
</comment>
<accession>A0A9D1EIW2</accession>
<dbReference type="Pfam" id="PF00990">
    <property type="entry name" value="GGDEF"/>
    <property type="match status" value="1"/>
</dbReference>
<keyword evidence="1" id="KW-0812">Transmembrane</keyword>
<proteinExistence type="predicted"/>
<dbReference type="PROSITE" id="PS50887">
    <property type="entry name" value="GGDEF"/>
    <property type="match status" value="1"/>
</dbReference>
<dbReference type="CDD" id="cd01949">
    <property type="entry name" value="GGDEF"/>
    <property type="match status" value="1"/>
</dbReference>
<protein>
    <submittedName>
        <fullName evidence="3">Diguanylate cyclase</fullName>
    </submittedName>
</protein>
<dbReference type="AlphaFoldDB" id="A0A9D1EIW2"/>
<keyword evidence="1" id="KW-0472">Membrane</keyword>
<dbReference type="Proteomes" id="UP000886841">
    <property type="component" value="Unassembled WGS sequence"/>
</dbReference>
<evidence type="ECO:0000313" key="3">
    <source>
        <dbReference type="EMBL" id="HIR92853.1"/>
    </source>
</evidence>
<feature type="transmembrane region" description="Helical" evidence="1">
    <location>
        <begin position="66"/>
        <end position="87"/>
    </location>
</feature>
<dbReference type="InterPro" id="IPR029787">
    <property type="entry name" value="Nucleotide_cyclase"/>
</dbReference>
<reference evidence="3" key="2">
    <citation type="journal article" date="2021" name="PeerJ">
        <title>Extensive microbial diversity within the chicken gut microbiome revealed by metagenomics and culture.</title>
        <authorList>
            <person name="Gilroy R."/>
            <person name="Ravi A."/>
            <person name="Getino M."/>
            <person name="Pursley I."/>
            <person name="Horton D.L."/>
            <person name="Alikhan N.F."/>
            <person name="Baker D."/>
            <person name="Gharbi K."/>
            <person name="Hall N."/>
            <person name="Watson M."/>
            <person name="Adriaenssens E.M."/>
            <person name="Foster-Nyarko E."/>
            <person name="Jarju S."/>
            <person name="Secka A."/>
            <person name="Antonio M."/>
            <person name="Oren A."/>
            <person name="Chaudhuri R.R."/>
            <person name="La Ragione R."/>
            <person name="Hildebrand F."/>
            <person name="Pallen M.J."/>
        </authorList>
    </citation>
    <scope>NUCLEOTIDE SEQUENCE</scope>
    <source>
        <strain evidence="3">ChiSxjej1B13-7041</strain>
    </source>
</reference>
<dbReference type="SUPFAM" id="SSF55073">
    <property type="entry name" value="Nucleotide cyclase"/>
    <property type="match status" value="1"/>
</dbReference>
<feature type="transmembrane region" description="Helical" evidence="1">
    <location>
        <begin position="29"/>
        <end position="46"/>
    </location>
</feature>
<dbReference type="InterPro" id="IPR050469">
    <property type="entry name" value="Diguanylate_Cyclase"/>
</dbReference>
<gene>
    <name evidence="3" type="ORF">IAB98_05500</name>
</gene>